<evidence type="ECO:0000313" key="4">
    <source>
        <dbReference type="EMBL" id="KAH7549817.1"/>
    </source>
</evidence>
<evidence type="ECO:0000256" key="2">
    <source>
        <dbReference type="ARBA" id="ARBA00022723"/>
    </source>
</evidence>
<proteinExistence type="inferred from homology"/>
<organism evidence="4 5">
    <name type="scientific">Xanthoceras sorbifolium</name>
    <dbReference type="NCBI Taxonomy" id="99658"/>
    <lineage>
        <taxon>Eukaryota</taxon>
        <taxon>Viridiplantae</taxon>
        <taxon>Streptophyta</taxon>
        <taxon>Embryophyta</taxon>
        <taxon>Tracheophyta</taxon>
        <taxon>Spermatophyta</taxon>
        <taxon>Magnoliopsida</taxon>
        <taxon>eudicotyledons</taxon>
        <taxon>Gunneridae</taxon>
        <taxon>Pentapetalae</taxon>
        <taxon>rosids</taxon>
        <taxon>malvids</taxon>
        <taxon>Sapindales</taxon>
        <taxon>Sapindaceae</taxon>
        <taxon>Xanthoceroideae</taxon>
        <taxon>Xanthoceras</taxon>
    </lineage>
</organism>
<dbReference type="InterPro" id="IPR036396">
    <property type="entry name" value="Cyt_P450_sf"/>
</dbReference>
<accession>A0ABQ8H7B9</accession>
<dbReference type="EMBL" id="JAFEMO010000013">
    <property type="protein sequence ID" value="KAH7549817.1"/>
    <property type="molecule type" value="Genomic_DNA"/>
</dbReference>
<dbReference type="InterPro" id="IPR001128">
    <property type="entry name" value="Cyt_P450"/>
</dbReference>
<reference evidence="4 5" key="1">
    <citation type="submission" date="2021-02" db="EMBL/GenBank/DDBJ databases">
        <title>Plant Genome Project.</title>
        <authorList>
            <person name="Zhang R.-G."/>
        </authorList>
    </citation>
    <scope>NUCLEOTIDE SEQUENCE [LARGE SCALE GENOMIC DNA]</scope>
    <source>
        <tissue evidence="4">Leaves</tissue>
    </source>
</reference>
<comment type="similarity">
    <text evidence="1">Belongs to the cytochrome P450 family.</text>
</comment>
<dbReference type="SUPFAM" id="SSF48264">
    <property type="entry name" value="Cytochrome P450"/>
    <property type="match status" value="2"/>
</dbReference>
<sequence length="326" mass="36549">MLRSVLSNIVSRCVLGRKVEEENGQSMFGELARGVVENFSAFYFEDMFSCLGWLDVVTGKIGRSKASFRALDAYFDQVIEEHRISESDDGQSDRKDFVDILLQLQKHGKLEIEITQDNIKAILLVSLSYSLSHTHTDIAFSPFGDYSRQAKKICVQELLSQRRVQAFKFVREEEVANIVAKIRLSSLSGAAVDLTEMFAAISNIIISKSALGRVYEGDGDKNFAALSKTATELSGAFYFEDLLPILGWMDNLTGLAAKLKSTSTALHNFFDQVIEEHQVSKSYKDKSEKKDFVDLLLHLQKYGGLDIDLTHESIKGILLVSFYSLL</sequence>
<keyword evidence="3" id="KW-0408">Iron</keyword>
<evidence type="ECO:0000313" key="5">
    <source>
        <dbReference type="Proteomes" id="UP000827721"/>
    </source>
</evidence>
<dbReference type="Pfam" id="PF00067">
    <property type="entry name" value="p450"/>
    <property type="match status" value="2"/>
</dbReference>
<dbReference type="Gene3D" id="1.10.630.10">
    <property type="entry name" value="Cytochrome P450"/>
    <property type="match status" value="2"/>
</dbReference>
<name>A0ABQ8H7B9_9ROSI</name>
<comment type="caution">
    <text evidence="4">The sequence shown here is derived from an EMBL/GenBank/DDBJ whole genome shotgun (WGS) entry which is preliminary data.</text>
</comment>
<keyword evidence="5" id="KW-1185">Reference proteome</keyword>
<dbReference type="PANTHER" id="PTHR47955:SF18">
    <property type="entry name" value="CYTOCHROME P450 71A1-LIKE"/>
    <property type="match status" value="1"/>
</dbReference>
<dbReference type="PANTHER" id="PTHR47955">
    <property type="entry name" value="CYTOCHROME P450 FAMILY 71 PROTEIN"/>
    <property type="match status" value="1"/>
</dbReference>
<evidence type="ECO:0000256" key="3">
    <source>
        <dbReference type="ARBA" id="ARBA00023004"/>
    </source>
</evidence>
<keyword evidence="2" id="KW-0479">Metal-binding</keyword>
<protein>
    <submittedName>
        <fullName evidence="4">Uncharacterized protein</fullName>
    </submittedName>
</protein>
<dbReference type="Proteomes" id="UP000827721">
    <property type="component" value="Unassembled WGS sequence"/>
</dbReference>
<gene>
    <name evidence="4" type="ORF">JRO89_XS13G0086100</name>
</gene>
<evidence type="ECO:0000256" key="1">
    <source>
        <dbReference type="ARBA" id="ARBA00010617"/>
    </source>
</evidence>